<sequence>MKHVLRGLFGAALLLAGAAGPALGQDGAAERAHSEQHLKEQHAAIEQRLAAQESACYQRFAVSSCLRSVRRQAREERAALNANESTRKDALRRSRAAQHERNLQERQHQAEDAAPPAVASTAHPPRARRSEQLAGRAASPSRIREVQAERARTHAQRAGDAEAARQRLLEKQRAAALRLQAHERRQARLDAKGHPHAAPLPDPP</sequence>
<feature type="compositionally biased region" description="Basic and acidic residues" evidence="1">
    <location>
        <begin position="142"/>
        <end position="173"/>
    </location>
</feature>
<evidence type="ECO:0000256" key="2">
    <source>
        <dbReference type="SAM" id="SignalP"/>
    </source>
</evidence>
<dbReference type="OrthoDB" id="8914044at2"/>
<proteinExistence type="predicted"/>
<evidence type="ECO:0000256" key="1">
    <source>
        <dbReference type="SAM" id="MobiDB-lite"/>
    </source>
</evidence>
<dbReference type="EMBL" id="CP027669">
    <property type="protein sequence ID" value="AVO42442.1"/>
    <property type="molecule type" value="Genomic_DNA"/>
</dbReference>
<keyword evidence="4" id="KW-1185">Reference proteome</keyword>
<dbReference type="KEGG" id="simp:C6571_15125"/>
<feature type="chain" id="PRO_5015411144" description="DUF1090 domain-containing protein" evidence="2">
    <location>
        <begin position="25"/>
        <end position="204"/>
    </location>
</feature>
<dbReference type="Proteomes" id="UP000239326">
    <property type="component" value="Chromosome"/>
</dbReference>
<dbReference type="AlphaFoldDB" id="A0A2S0N2S0"/>
<dbReference type="RefSeq" id="WP_106447419.1">
    <property type="nucleotide sequence ID" value="NZ_CP027669.1"/>
</dbReference>
<feature type="compositionally biased region" description="Basic and acidic residues" evidence="1">
    <location>
        <begin position="180"/>
        <end position="193"/>
    </location>
</feature>
<protein>
    <recommendedName>
        <fullName evidence="5">DUF1090 domain-containing protein</fullName>
    </recommendedName>
</protein>
<evidence type="ECO:0000313" key="3">
    <source>
        <dbReference type="EMBL" id="AVO42442.1"/>
    </source>
</evidence>
<feature type="region of interest" description="Disordered" evidence="1">
    <location>
        <begin position="77"/>
        <end position="204"/>
    </location>
</feature>
<feature type="compositionally biased region" description="Basic and acidic residues" evidence="1">
    <location>
        <begin position="85"/>
        <end position="111"/>
    </location>
</feature>
<accession>A0A2S0N2S0</accession>
<name>A0A2S0N2S0_9BURK</name>
<keyword evidence="2" id="KW-0732">Signal</keyword>
<feature type="signal peptide" evidence="2">
    <location>
        <begin position="1"/>
        <end position="24"/>
    </location>
</feature>
<organism evidence="3 4">
    <name type="scientific">Simplicispira suum</name>
    <dbReference type="NCBI Taxonomy" id="2109915"/>
    <lineage>
        <taxon>Bacteria</taxon>
        <taxon>Pseudomonadati</taxon>
        <taxon>Pseudomonadota</taxon>
        <taxon>Betaproteobacteria</taxon>
        <taxon>Burkholderiales</taxon>
        <taxon>Comamonadaceae</taxon>
        <taxon>Simplicispira</taxon>
    </lineage>
</organism>
<evidence type="ECO:0000313" key="4">
    <source>
        <dbReference type="Proteomes" id="UP000239326"/>
    </source>
</evidence>
<evidence type="ECO:0008006" key="5">
    <source>
        <dbReference type="Google" id="ProtNLM"/>
    </source>
</evidence>
<reference evidence="3 4" key="1">
    <citation type="submission" date="2018-03" db="EMBL/GenBank/DDBJ databases">
        <title>Genome sequencing of Simplicispira sp.</title>
        <authorList>
            <person name="Kim S.-J."/>
            <person name="Heo J."/>
            <person name="Kwon S.-W."/>
        </authorList>
    </citation>
    <scope>NUCLEOTIDE SEQUENCE [LARGE SCALE GENOMIC DNA]</scope>
    <source>
        <strain evidence="3 4">SC1-8</strain>
    </source>
</reference>
<gene>
    <name evidence="3" type="ORF">C6571_15125</name>
</gene>